<dbReference type="EMBL" id="SDHX01000001">
    <property type="protein sequence ID" value="RXK56299.1"/>
    <property type="molecule type" value="Genomic_DNA"/>
</dbReference>
<name>A0A4V1M6R3_9BACT</name>
<comment type="caution">
    <text evidence="1">The sequence shown here is derived from an EMBL/GenBank/DDBJ whole genome shotgun (WGS) entry which is preliminary data.</text>
</comment>
<dbReference type="AlphaFoldDB" id="A0A4V1M6R3"/>
<reference evidence="1 2" key="1">
    <citation type="submission" date="2019-01" db="EMBL/GenBank/DDBJ databases">
        <title>Lacunisphaera sp. strain TWA-58.</title>
        <authorList>
            <person name="Chen W.-M."/>
        </authorList>
    </citation>
    <scope>NUCLEOTIDE SEQUENCE [LARGE SCALE GENOMIC DNA]</scope>
    <source>
        <strain evidence="1 2">TWA-58</strain>
    </source>
</reference>
<evidence type="ECO:0000313" key="2">
    <source>
        <dbReference type="Proteomes" id="UP000290218"/>
    </source>
</evidence>
<dbReference type="Proteomes" id="UP000290218">
    <property type="component" value="Unassembled WGS sequence"/>
</dbReference>
<protein>
    <submittedName>
        <fullName evidence="1">Uncharacterized protein</fullName>
    </submittedName>
</protein>
<organism evidence="1 2">
    <name type="scientific">Oleiharenicola lentus</name>
    <dbReference type="NCBI Taxonomy" id="2508720"/>
    <lineage>
        <taxon>Bacteria</taxon>
        <taxon>Pseudomonadati</taxon>
        <taxon>Verrucomicrobiota</taxon>
        <taxon>Opitutia</taxon>
        <taxon>Opitutales</taxon>
        <taxon>Opitutaceae</taxon>
        <taxon>Oleiharenicola</taxon>
    </lineage>
</organism>
<sequence>MPATPQLFSPTCHPFAIVPDSQPKGRWGQILNALLDRVADEGYEDEQGFHFCADRAHVEAARMVEPVCQGEHI</sequence>
<proteinExistence type="predicted"/>
<keyword evidence="2" id="KW-1185">Reference proteome</keyword>
<evidence type="ECO:0000313" key="1">
    <source>
        <dbReference type="EMBL" id="RXK56299.1"/>
    </source>
</evidence>
<dbReference type="RefSeq" id="WP_129047666.1">
    <property type="nucleotide sequence ID" value="NZ_SDHX01000001.1"/>
</dbReference>
<accession>A0A4V1M6R3</accession>
<gene>
    <name evidence="1" type="ORF">ESB00_10630</name>
</gene>